<dbReference type="Proteomes" id="UP000092584">
    <property type="component" value="Unassembled WGS sequence"/>
</dbReference>
<dbReference type="RefSeq" id="WP_065318056.1">
    <property type="nucleotide sequence ID" value="NZ_CP017477.1"/>
</dbReference>
<dbReference type="PANTHER" id="PTHR14097:SF7">
    <property type="entry name" value="OXIDOREDUCTASE HTATIP2"/>
    <property type="match status" value="1"/>
</dbReference>
<dbReference type="Gene3D" id="3.40.50.720">
    <property type="entry name" value="NAD(P)-binding Rossmann-like Domain"/>
    <property type="match status" value="1"/>
</dbReference>
<dbReference type="PANTHER" id="PTHR14097">
    <property type="entry name" value="OXIDOREDUCTASE HTATIP2"/>
    <property type="match status" value="1"/>
</dbReference>
<sequence>MSKTAIILGATGLTGGILLEKLLADTTYSKIKLFSRSSVDIKSDKIEQHLISLFQLENYKEDFTGDVVFCCIGTTAAKTKDSAKYKQIDYGIPVKAAKIAKENTINTFVVMSSMGADITSNTFYNQTKGEMERDVLKQKIKNTYILRPSLIGGNREEFRLGERIGKGIMSILNPLFVGGLKKYKMIDPEDITTCMQTLARSNKDQAIFSSDEIVEIANS</sequence>
<dbReference type="EMBL" id="LSFM01000013">
    <property type="protein sequence ID" value="OBY65915.1"/>
    <property type="molecule type" value="Genomic_DNA"/>
</dbReference>
<dbReference type="Pfam" id="PF08732">
    <property type="entry name" value="HIM1"/>
    <property type="match status" value="1"/>
</dbReference>
<keyword evidence="2" id="KW-1185">Reference proteome</keyword>
<dbReference type="KEGG" id="pob:LPB03_02390"/>
<gene>
    <name evidence="1" type="ORF">LPB3_02690</name>
</gene>
<dbReference type="OrthoDB" id="9798632at2"/>
<comment type="caution">
    <text evidence="1">The sequence shown here is derived from an EMBL/GenBank/DDBJ whole genome shotgun (WGS) entry which is preliminary data.</text>
</comment>
<accession>A0A1B8U230</accession>
<proteinExistence type="predicted"/>
<evidence type="ECO:0000313" key="1">
    <source>
        <dbReference type="EMBL" id="OBY65915.1"/>
    </source>
</evidence>
<dbReference type="InterPro" id="IPR036291">
    <property type="entry name" value="NAD(P)-bd_dom_sf"/>
</dbReference>
<reference evidence="2" key="1">
    <citation type="submission" date="2016-02" db="EMBL/GenBank/DDBJ databases">
        <authorList>
            <person name="Shin S.-K."/>
            <person name="Yi H."/>
            <person name="Kim E."/>
        </authorList>
    </citation>
    <scope>NUCLEOTIDE SEQUENCE [LARGE SCALE GENOMIC DNA]</scope>
    <source>
        <strain evidence="2">LPB0003</strain>
    </source>
</reference>
<protein>
    <submittedName>
        <fullName evidence="1">Nucleoside-diphosphate sugar epimerase</fullName>
    </submittedName>
</protein>
<organism evidence="1 2">
    <name type="scientific">Polaribacter vadi</name>
    <dbReference type="NCBI Taxonomy" id="1774273"/>
    <lineage>
        <taxon>Bacteria</taxon>
        <taxon>Pseudomonadati</taxon>
        <taxon>Bacteroidota</taxon>
        <taxon>Flavobacteriia</taxon>
        <taxon>Flavobacteriales</taxon>
        <taxon>Flavobacteriaceae</taxon>
    </lineage>
</organism>
<dbReference type="STRING" id="1774273.LPB03_02390"/>
<name>A0A1B8U230_9FLAO</name>
<dbReference type="AlphaFoldDB" id="A0A1B8U230"/>
<dbReference type="SUPFAM" id="SSF51735">
    <property type="entry name" value="NAD(P)-binding Rossmann-fold domains"/>
    <property type="match status" value="1"/>
</dbReference>
<evidence type="ECO:0000313" key="2">
    <source>
        <dbReference type="Proteomes" id="UP000092584"/>
    </source>
</evidence>
<dbReference type="InterPro" id="IPR014843">
    <property type="entry name" value="Him1/Fmp52"/>
</dbReference>